<dbReference type="Pfam" id="PF02452">
    <property type="entry name" value="PemK_toxin"/>
    <property type="match status" value="1"/>
</dbReference>
<accession>A0A1L7AN36</accession>
<evidence type="ECO:0000313" key="1">
    <source>
        <dbReference type="EMBL" id="APT60159.1"/>
    </source>
</evidence>
<reference evidence="1 2" key="1">
    <citation type="submission" date="2016-05" db="EMBL/GenBank/DDBJ databases">
        <title>Complete Genome and Methylome Analysis of Psychrotrophic Bacterial Isolates from Antarctic Lake Untersee.</title>
        <authorList>
            <person name="Fomenkov A."/>
            <person name="Akimov V.N."/>
            <person name="Vasilyeva L.V."/>
            <person name="Andersen D."/>
            <person name="Vincze T."/>
            <person name="Roberts R.J."/>
        </authorList>
    </citation>
    <scope>NUCLEOTIDE SEQUENCE [LARGE SCALE GENOMIC DNA]</scope>
    <source>
        <strain evidence="1 2">U14-5</strain>
        <plasmid evidence="2">Plasmid 1</plasmid>
    </source>
</reference>
<organism evidence="1 2">
    <name type="scientific">Roseomonas gilardii</name>
    <dbReference type="NCBI Taxonomy" id="257708"/>
    <lineage>
        <taxon>Bacteria</taxon>
        <taxon>Pseudomonadati</taxon>
        <taxon>Pseudomonadota</taxon>
        <taxon>Alphaproteobacteria</taxon>
        <taxon>Acetobacterales</taxon>
        <taxon>Roseomonadaceae</taxon>
        <taxon>Roseomonas</taxon>
    </lineage>
</organism>
<geneLocation type="plasmid" evidence="1 2">
    <name>1</name>
</geneLocation>
<dbReference type="AlphaFoldDB" id="A0A1L7AN36"/>
<keyword evidence="1" id="KW-0614">Plasmid</keyword>
<sequence length="119" mass="12857">MFAFGSIVLTRFPFTDLSGDKRRPALVVSRDNDRRTDLVVCFITSVPRTGLDMAALAASPGTGLKILSVVRFDKLATLDRSVIAGKLGEAPADWLAEQALLFFGVFGFGQPTVARERAP</sequence>
<dbReference type="RefSeq" id="WP_075800865.1">
    <property type="nucleotide sequence ID" value="NZ_CP015585.1"/>
</dbReference>
<dbReference type="Gene3D" id="2.30.30.110">
    <property type="match status" value="1"/>
</dbReference>
<evidence type="ECO:0008006" key="3">
    <source>
        <dbReference type="Google" id="ProtNLM"/>
    </source>
</evidence>
<name>A0A1L7AN36_9PROT</name>
<dbReference type="InterPro" id="IPR011067">
    <property type="entry name" value="Plasmid_toxin/cell-grow_inhib"/>
</dbReference>
<gene>
    <name evidence="1" type="ORF">RGI145_22690</name>
</gene>
<dbReference type="KEGG" id="rgi:RGI145_22690"/>
<protein>
    <recommendedName>
        <fullName evidence="3">Type II toxin-antitoxin system PemK/MazF family toxin</fullName>
    </recommendedName>
</protein>
<dbReference type="InterPro" id="IPR003477">
    <property type="entry name" value="PemK-like"/>
</dbReference>
<dbReference type="GO" id="GO:0003677">
    <property type="term" value="F:DNA binding"/>
    <property type="evidence" value="ECO:0007669"/>
    <property type="project" value="InterPro"/>
</dbReference>
<dbReference type="EMBL" id="CP015585">
    <property type="protein sequence ID" value="APT60159.1"/>
    <property type="molecule type" value="Genomic_DNA"/>
</dbReference>
<proteinExistence type="predicted"/>
<evidence type="ECO:0000313" key="2">
    <source>
        <dbReference type="Proteomes" id="UP000185494"/>
    </source>
</evidence>
<dbReference type="SUPFAM" id="SSF50118">
    <property type="entry name" value="Cell growth inhibitor/plasmid maintenance toxic component"/>
    <property type="match status" value="1"/>
</dbReference>
<dbReference type="Proteomes" id="UP000185494">
    <property type="component" value="Chromosome 1"/>
</dbReference>